<dbReference type="GeneID" id="20233108"/>
<organism evidence="3 4">
    <name type="scientific">Lottia gigantea</name>
    <name type="common">Giant owl limpet</name>
    <dbReference type="NCBI Taxonomy" id="225164"/>
    <lineage>
        <taxon>Eukaryota</taxon>
        <taxon>Metazoa</taxon>
        <taxon>Spiralia</taxon>
        <taxon>Lophotrochozoa</taxon>
        <taxon>Mollusca</taxon>
        <taxon>Gastropoda</taxon>
        <taxon>Patellogastropoda</taxon>
        <taxon>Lottioidea</taxon>
        <taxon>Lottiidae</taxon>
        <taxon>Lottia</taxon>
    </lineage>
</organism>
<protein>
    <recommendedName>
        <fullName evidence="5">3-hydroxyacyl-CoA dehydrogenase type-2</fullName>
    </recommendedName>
</protein>
<dbReference type="HOGENOM" id="CLU_010194_42_0_1"/>
<dbReference type="KEGG" id="lgi:LOTGIDRAFT_130767"/>
<dbReference type="InterPro" id="IPR036291">
    <property type="entry name" value="NAD(P)-bd_dom_sf"/>
</dbReference>
<evidence type="ECO:0008006" key="5">
    <source>
        <dbReference type="Google" id="ProtNLM"/>
    </source>
</evidence>
<dbReference type="PRINTS" id="PR00080">
    <property type="entry name" value="SDRFAMILY"/>
</dbReference>
<dbReference type="EMBL" id="KB203301">
    <property type="protein sequence ID" value="ESO85244.1"/>
    <property type="molecule type" value="Genomic_DNA"/>
</dbReference>
<dbReference type="InterPro" id="IPR002347">
    <property type="entry name" value="SDR_fam"/>
</dbReference>
<dbReference type="RefSeq" id="XP_009064157.1">
    <property type="nucleotide sequence ID" value="XM_009065909.1"/>
</dbReference>
<dbReference type="Proteomes" id="UP000030746">
    <property type="component" value="Unassembled WGS sequence"/>
</dbReference>
<dbReference type="CTD" id="20233108"/>
<dbReference type="GO" id="GO:0008209">
    <property type="term" value="P:androgen metabolic process"/>
    <property type="evidence" value="ECO:0007669"/>
    <property type="project" value="TreeGrafter"/>
</dbReference>
<dbReference type="SUPFAM" id="SSF51735">
    <property type="entry name" value="NAD(P)-binding Rossmann-fold domains"/>
    <property type="match status" value="1"/>
</dbReference>
<dbReference type="Pfam" id="PF00106">
    <property type="entry name" value="adh_short"/>
    <property type="match status" value="1"/>
</dbReference>
<keyword evidence="1" id="KW-0560">Oxidoreductase</keyword>
<evidence type="ECO:0000256" key="1">
    <source>
        <dbReference type="ARBA" id="ARBA00023002"/>
    </source>
</evidence>
<evidence type="ECO:0000313" key="4">
    <source>
        <dbReference type="Proteomes" id="UP000030746"/>
    </source>
</evidence>
<dbReference type="PANTHER" id="PTHR43658">
    <property type="entry name" value="SHORT-CHAIN DEHYDROGENASE/REDUCTASE"/>
    <property type="match status" value="1"/>
</dbReference>
<gene>
    <name evidence="3" type="ORF">LOTGIDRAFT_130767</name>
</gene>
<keyword evidence="4" id="KW-1185">Reference proteome</keyword>
<dbReference type="STRING" id="225164.V4B8V0"/>
<sequence>LFQGLVGIVTGGASGLGKATVERFVKQGAKVVLCDIDTTLGEQVAKGLGEQNCLFVPTDVKSENDVSNALKITEKKFGHLDVLVNCAGVVHASEVYKFNQNKPINLEAFENSIMTNIAGTFNVIRLSVELMAKNKPTSDGQRGVIINASSATGYDGNFGQCVYSGCAGGLNSMTLPLSRDLAKQGIRVVSIAAGLFDTQLMDFPDFVRKYMYSKTVSPKRYGHPQEFVDCVVSIIDNPMLNGEVIRLDGAFRRI</sequence>
<dbReference type="PRINTS" id="PR00081">
    <property type="entry name" value="GDHRDH"/>
</dbReference>
<feature type="non-terminal residue" evidence="3">
    <location>
        <position position="1"/>
    </location>
</feature>
<evidence type="ECO:0000256" key="2">
    <source>
        <dbReference type="RuleBase" id="RU000363"/>
    </source>
</evidence>
<comment type="similarity">
    <text evidence="2">Belongs to the short-chain dehydrogenases/reductases (SDR) family.</text>
</comment>
<dbReference type="GO" id="GO:0006631">
    <property type="term" value="P:fatty acid metabolic process"/>
    <property type="evidence" value="ECO:0007669"/>
    <property type="project" value="TreeGrafter"/>
</dbReference>
<dbReference type="Gene3D" id="3.40.50.720">
    <property type="entry name" value="NAD(P)-binding Rossmann-like Domain"/>
    <property type="match status" value="1"/>
</dbReference>
<dbReference type="AlphaFoldDB" id="V4B8V0"/>
<dbReference type="PANTHER" id="PTHR43658:SF8">
    <property type="entry name" value="17-BETA-HYDROXYSTEROID DEHYDROGENASE 14-RELATED"/>
    <property type="match status" value="1"/>
</dbReference>
<reference evidence="3 4" key="1">
    <citation type="journal article" date="2013" name="Nature">
        <title>Insights into bilaterian evolution from three spiralian genomes.</title>
        <authorList>
            <person name="Simakov O."/>
            <person name="Marletaz F."/>
            <person name="Cho S.J."/>
            <person name="Edsinger-Gonzales E."/>
            <person name="Havlak P."/>
            <person name="Hellsten U."/>
            <person name="Kuo D.H."/>
            <person name="Larsson T."/>
            <person name="Lv J."/>
            <person name="Arendt D."/>
            <person name="Savage R."/>
            <person name="Osoegawa K."/>
            <person name="de Jong P."/>
            <person name="Grimwood J."/>
            <person name="Chapman J.A."/>
            <person name="Shapiro H."/>
            <person name="Aerts A."/>
            <person name="Otillar R.P."/>
            <person name="Terry A.Y."/>
            <person name="Boore J.L."/>
            <person name="Grigoriev I.V."/>
            <person name="Lindberg D.R."/>
            <person name="Seaver E.C."/>
            <person name="Weisblat D.A."/>
            <person name="Putnam N.H."/>
            <person name="Rokhsar D.S."/>
        </authorList>
    </citation>
    <scope>NUCLEOTIDE SEQUENCE [LARGE SCALE GENOMIC DNA]</scope>
</reference>
<evidence type="ECO:0000313" key="3">
    <source>
        <dbReference type="EMBL" id="ESO85244.1"/>
    </source>
</evidence>
<dbReference type="GO" id="GO:0008210">
    <property type="term" value="P:estrogen metabolic process"/>
    <property type="evidence" value="ECO:0007669"/>
    <property type="project" value="TreeGrafter"/>
</dbReference>
<name>V4B8V0_LOTGI</name>
<accession>V4B8V0</accession>
<dbReference type="GO" id="GO:0005739">
    <property type="term" value="C:mitochondrion"/>
    <property type="evidence" value="ECO:0007669"/>
    <property type="project" value="TreeGrafter"/>
</dbReference>
<dbReference type="OrthoDB" id="1274115at2759"/>
<proteinExistence type="inferred from homology"/>
<dbReference type="GO" id="GO:0004303">
    <property type="term" value="F:estradiol 17-beta-dehydrogenase [NAD(P)+] activity"/>
    <property type="evidence" value="ECO:0007669"/>
    <property type="project" value="TreeGrafter"/>
</dbReference>
<dbReference type="OMA" id="QDGQMGQ"/>